<dbReference type="AlphaFoldDB" id="A0A7Y4LZI5"/>
<name>A0A7Y4LZI5_9BRAD</name>
<gene>
    <name evidence="2" type="ORF">HCN50_00075</name>
</gene>
<accession>A0A7Y4LZI5</accession>
<feature type="region of interest" description="Disordered" evidence="1">
    <location>
        <begin position="1"/>
        <end position="36"/>
    </location>
</feature>
<dbReference type="Gene3D" id="3.90.226.10">
    <property type="entry name" value="2-enoyl-CoA Hydratase, Chain A, domain 1"/>
    <property type="match status" value="1"/>
</dbReference>
<protein>
    <submittedName>
        <fullName evidence="2">Uncharacterized protein</fullName>
    </submittedName>
</protein>
<dbReference type="InterPro" id="IPR029045">
    <property type="entry name" value="ClpP/crotonase-like_dom_sf"/>
</dbReference>
<evidence type="ECO:0000256" key="1">
    <source>
        <dbReference type="SAM" id="MobiDB-lite"/>
    </source>
</evidence>
<dbReference type="EMBL" id="JAAVLW010000001">
    <property type="protein sequence ID" value="NOJ44687.1"/>
    <property type="molecule type" value="Genomic_DNA"/>
</dbReference>
<evidence type="ECO:0000313" key="2">
    <source>
        <dbReference type="EMBL" id="NOJ44687.1"/>
    </source>
</evidence>
<evidence type="ECO:0000313" key="3">
    <source>
        <dbReference type="Proteomes" id="UP000528734"/>
    </source>
</evidence>
<dbReference type="Proteomes" id="UP000528734">
    <property type="component" value="Unassembled WGS sequence"/>
</dbReference>
<reference evidence="2 3" key="1">
    <citation type="submission" date="2020-03" db="EMBL/GenBank/DDBJ databases">
        <title>Bradyrhizobium diversity isolated from nodules of Muelleranthus trifoliolatus.</title>
        <authorList>
            <person name="Klepa M."/>
            <person name="Helene L."/>
            <person name="Hungria M."/>
        </authorList>
    </citation>
    <scope>NUCLEOTIDE SEQUENCE [LARGE SCALE GENOMIC DNA]</scope>
    <source>
        <strain evidence="2 3">WSM 1744</strain>
    </source>
</reference>
<comment type="caution">
    <text evidence="2">The sequence shown here is derived from an EMBL/GenBank/DDBJ whole genome shotgun (WGS) entry which is preliminary data.</text>
</comment>
<sequence length="107" mass="11673">MERDRHGHGDKAFCAGNDKGRSPEENEVGTTRAPLPGTSRFECVKRIIGAVDDVALDGGFEFSLACDLSSPLRMRLVRRTSGASDWQRLGMAYSVCRDKSARSTPLA</sequence>
<keyword evidence="3" id="KW-1185">Reference proteome</keyword>
<feature type="compositionally biased region" description="Basic and acidic residues" evidence="1">
    <location>
        <begin position="1"/>
        <end position="11"/>
    </location>
</feature>
<dbReference type="SUPFAM" id="SSF52096">
    <property type="entry name" value="ClpP/crotonase"/>
    <property type="match status" value="1"/>
</dbReference>
<proteinExistence type="predicted"/>
<organism evidence="2 3">
    <name type="scientific">Bradyrhizobium archetypum</name>
    <dbReference type="NCBI Taxonomy" id="2721160"/>
    <lineage>
        <taxon>Bacteria</taxon>
        <taxon>Pseudomonadati</taxon>
        <taxon>Pseudomonadota</taxon>
        <taxon>Alphaproteobacteria</taxon>
        <taxon>Hyphomicrobiales</taxon>
        <taxon>Nitrobacteraceae</taxon>
        <taxon>Bradyrhizobium</taxon>
    </lineage>
</organism>